<reference evidence="1 2" key="1">
    <citation type="submission" date="2021-06" db="EMBL/GenBank/DDBJ databases">
        <title>Caerostris extrusa draft genome.</title>
        <authorList>
            <person name="Kono N."/>
            <person name="Arakawa K."/>
        </authorList>
    </citation>
    <scope>NUCLEOTIDE SEQUENCE [LARGE SCALE GENOMIC DNA]</scope>
</reference>
<name>A0AAV4MRA4_CAEEX</name>
<evidence type="ECO:0000313" key="1">
    <source>
        <dbReference type="EMBL" id="GIX73992.1"/>
    </source>
</evidence>
<dbReference type="AlphaFoldDB" id="A0AAV4MRA4"/>
<dbReference type="InterPro" id="IPR000618">
    <property type="entry name" value="Insect_cuticle"/>
</dbReference>
<comment type="caution">
    <text evidence="1">The sequence shown here is derived from an EMBL/GenBank/DDBJ whole genome shotgun (WGS) entry which is preliminary data.</text>
</comment>
<evidence type="ECO:0000313" key="2">
    <source>
        <dbReference type="Proteomes" id="UP001054945"/>
    </source>
</evidence>
<dbReference type="Pfam" id="PF00379">
    <property type="entry name" value="Chitin_bind_4"/>
    <property type="match status" value="1"/>
</dbReference>
<keyword evidence="2" id="KW-1185">Reference proteome</keyword>
<proteinExistence type="predicted"/>
<sequence>MDLNTDMNMETATVMSKEAMALLTTRASTGEVHYVADHHGFRATVKTNEPGTANQDPAHLLLLLGLNALAYASHHGHHEHHRHHPQPYKFGYDIKRITMDLNIDTNMGDGHGHVQEAMALLTTRVFTGRCTT</sequence>
<protein>
    <submittedName>
        <fullName evidence="1">Uncharacterized protein</fullName>
    </submittedName>
</protein>
<dbReference type="EMBL" id="BPLR01002461">
    <property type="protein sequence ID" value="GIX73992.1"/>
    <property type="molecule type" value="Genomic_DNA"/>
</dbReference>
<organism evidence="1 2">
    <name type="scientific">Caerostris extrusa</name>
    <name type="common">Bark spider</name>
    <name type="synonym">Caerostris bankana</name>
    <dbReference type="NCBI Taxonomy" id="172846"/>
    <lineage>
        <taxon>Eukaryota</taxon>
        <taxon>Metazoa</taxon>
        <taxon>Ecdysozoa</taxon>
        <taxon>Arthropoda</taxon>
        <taxon>Chelicerata</taxon>
        <taxon>Arachnida</taxon>
        <taxon>Araneae</taxon>
        <taxon>Araneomorphae</taxon>
        <taxon>Entelegynae</taxon>
        <taxon>Araneoidea</taxon>
        <taxon>Araneidae</taxon>
        <taxon>Caerostris</taxon>
    </lineage>
</organism>
<accession>A0AAV4MRA4</accession>
<gene>
    <name evidence="1" type="ORF">CEXT_229891</name>
</gene>
<dbReference type="Proteomes" id="UP001054945">
    <property type="component" value="Unassembled WGS sequence"/>
</dbReference>